<reference evidence="2" key="1">
    <citation type="journal article" date="2015" name="Nature">
        <title>Complex archaea that bridge the gap between prokaryotes and eukaryotes.</title>
        <authorList>
            <person name="Spang A."/>
            <person name="Saw J.H."/>
            <person name="Jorgensen S.L."/>
            <person name="Zaremba-Niedzwiedzka K."/>
            <person name="Martijn J."/>
            <person name="Lind A.E."/>
            <person name="van Eijk R."/>
            <person name="Schleper C."/>
            <person name="Guy L."/>
            <person name="Ettema T.J."/>
        </authorList>
    </citation>
    <scope>NUCLEOTIDE SEQUENCE</scope>
</reference>
<feature type="compositionally biased region" description="Basic and acidic residues" evidence="1">
    <location>
        <begin position="108"/>
        <end position="125"/>
    </location>
</feature>
<comment type="caution">
    <text evidence="2">The sequence shown here is derived from an EMBL/GenBank/DDBJ whole genome shotgun (WGS) entry which is preliminary data.</text>
</comment>
<sequence>MTNQSKKNTGKAPSVQFYYKDFLADMNDHPVEIVGAWMLILIKIWHANSNGEITRSVTQWALLLHVTESRALEYLDYINKEDIGDVIYVTDDNSQITVVNRRTKRDANLRESNRLRQETFREKSGRYGNSNGDVAPKKHHPSTSTSNSTPTSLIEIDKKKSLESGGLGLNKEVKVRAVLFAEELNKIFPRISRDEATTFLRVAQHLSEEVILGAPIELFEEALGWAKIAMSSNARNPKGLFVAKVKEQTDFTGRGKLLNRTAGQGSEGQ</sequence>
<gene>
    <name evidence="2" type="ORF">LCGC14_1897470</name>
</gene>
<protein>
    <submittedName>
        <fullName evidence="2">Uncharacterized protein</fullName>
    </submittedName>
</protein>
<feature type="compositionally biased region" description="Low complexity" evidence="1">
    <location>
        <begin position="142"/>
        <end position="152"/>
    </location>
</feature>
<evidence type="ECO:0000256" key="1">
    <source>
        <dbReference type="SAM" id="MobiDB-lite"/>
    </source>
</evidence>
<name>A0A0F9GKY0_9ZZZZ</name>
<evidence type="ECO:0000313" key="2">
    <source>
        <dbReference type="EMBL" id="KKL91161.1"/>
    </source>
</evidence>
<organism evidence="2">
    <name type="scientific">marine sediment metagenome</name>
    <dbReference type="NCBI Taxonomy" id="412755"/>
    <lineage>
        <taxon>unclassified sequences</taxon>
        <taxon>metagenomes</taxon>
        <taxon>ecological metagenomes</taxon>
    </lineage>
</organism>
<dbReference type="AlphaFoldDB" id="A0A0F9GKY0"/>
<feature type="region of interest" description="Disordered" evidence="1">
    <location>
        <begin position="108"/>
        <end position="155"/>
    </location>
</feature>
<accession>A0A0F9GKY0</accession>
<proteinExistence type="predicted"/>
<dbReference type="EMBL" id="LAZR01019805">
    <property type="protein sequence ID" value="KKL91161.1"/>
    <property type="molecule type" value="Genomic_DNA"/>
</dbReference>